<reference evidence="2" key="1">
    <citation type="journal article" date="2022" name="bioRxiv">
        <title>Thiovibrio frasassiensisgen. nov., sp. nov., an autotrophic, elemental sulfur disproportionating bacterium isolated from sulfidic karst sediment, and proposal of Thiovibrionaceae fam. nov.</title>
        <authorList>
            <person name="Aronson H."/>
            <person name="Thomas C."/>
            <person name="Bhattacharyya M."/>
            <person name="Eckstein S."/>
            <person name="Jensen S."/>
            <person name="Barco R."/>
            <person name="Macalady J."/>
            <person name="Amend J."/>
        </authorList>
    </citation>
    <scope>NUCLEOTIDE SEQUENCE</scope>
    <source>
        <strain evidence="2">RS19-109</strain>
    </source>
</reference>
<dbReference type="GO" id="GO:0004722">
    <property type="term" value="F:protein serine/threonine phosphatase activity"/>
    <property type="evidence" value="ECO:0007669"/>
    <property type="project" value="InterPro"/>
</dbReference>
<comment type="caution">
    <text evidence="2">The sequence shown here is derived from an EMBL/GenBank/DDBJ whole genome shotgun (WGS) entry which is preliminary data.</text>
</comment>
<dbReference type="Pfam" id="PF00481">
    <property type="entry name" value="PP2C"/>
    <property type="match status" value="1"/>
</dbReference>
<dbReference type="CDD" id="cd00143">
    <property type="entry name" value="PP2Cc"/>
    <property type="match status" value="1"/>
</dbReference>
<dbReference type="EMBL" id="JAPHEH010000001">
    <property type="protein sequence ID" value="MDG4476481.1"/>
    <property type="molecule type" value="Genomic_DNA"/>
</dbReference>
<gene>
    <name evidence="2" type="ORF">OLX77_09975</name>
</gene>
<keyword evidence="3" id="KW-1185">Reference proteome</keyword>
<reference evidence="2" key="2">
    <citation type="submission" date="2022-10" db="EMBL/GenBank/DDBJ databases">
        <authorList>
            <person name="Aronson H.S."/>
        </authorList>
    </citation>
    <scope>NUCLEOTIDE SEQUENCE</scope>
    <source>
        <strain evidence="2">RS19-109</strain>
    </source>
</reference>
<evidence type="ECO:0000313" key="3">
    <source>
        <dbReference type="Proteomes" id="UP001154240"/>
    </source>
</evidence>
<protein>
    <submittedName>
        <fullName evidence="2">Protein phosphatase 2C domain-containing protein</fullName>
    </submittedName>
</protein>
<feature type="domain" description="PPM-type phosphatase" evidence="1">
    <location>
        <begin position="18"/>
        <end position="255"/>
    </location>
</feature>
<accession>A0A9X4RLW2</accession>
<dbReference type="RefSeq" id="WP_307633448.1">
    <property type="nucleotide sequence ID" value="NZ_JAPHEH010000001.1"/>
</dbReference>
<dbReference type="InterPro" id="IPR001932">
    <property type="entry name" value="PPM-type_phosphatase-like_dom"/>
</dbReference>
<sequence>MIFGFLKKLCKSKPRAISFYGRTDTGMVRGHNEDSFCSLRNRRLFVVADGMGGHNAGEIASRLAIEALLESLSEEKIREIRGNDEKIHQSMLEAFHHANQAVMNKASADETMKGMGCTMVACLLDENRLHTCHVGDARCYLSEKGVLKQITTDHTAVTYVQRIDANNKEIQVPRHVVTRAIGFNSPEGPEYHKNIVLPGTRVLLCSDGLWNMIDHTHIEQILLNASSPEKASETLVKAANDQGGRDNITALVIFY</sequence>
<dbReference type="SMART" id="SM00332">
    <property type="entry name" value="PP2Cc"/>
    <property type="match status" value="1"/>
</dbReference>
<dbReference type="PANTHER" id="PTHR47992">
    <property type="entry name" value="PROTEIN PHOSPHATASE"/>
    <property type="match status" value="1"/>
</dbReference>
<dbReference type="InterPro" id="IPR015655">
    <property type="entry name" value="PP2C"/>
</dbReference>
<name>A0A9X4RLW2_9BACT</name>
<organism evidence="2 3">
    <name type="scientific">Thiovibrio frasassiensis</name>
    <dbReference type="NCBI Taxonomy" id="2984131"/>
    <lineage>
        <taxon>Bacteria</taxon>
        <taxon>Pseudomonadati</taxon>
        <taxon>Thermodesulfobacteriota</taxon>
        <taxon>Desulfobulbia</taxon>
        <taxon>Desulfobulbales</taxon>
        <taxon>Thiovibrionaceae</taxon>
        <taxon>Thiovibrio</taxon>
    </lineage>
</organism>
<dbReference type="AlphaFoldDB" id="A0A9X4RLW2"/>
<dbReference type="Proteomes" id="UP001154240">
    <property type="component" value="Unassembled WGS sequence"/>
</dbReference>
<dbReference type="PROSITE" id="PS51746">
    <property type="entry name" value="PPM_2"/>
    <property type="match status" value="1"/>
</dbReference>
<evidence type="ECO:0000259" key="1">
    <source>
        <dbReference type="PROSITE" id="PS51746"/>
    </source>
</evidence>
<dbReference type="InterPro" id="IPR036457">
    <property type="entry name" value="PPM-type-like_dom_sf"/>
</dbReference>
<proteinExistence type="predicted"/>
<dbReference type="SUPFAM" id="SSF81606">
    <property type="entry name" value="PP2C-like"/>
    <property type="match status" value="1"/>
</dbReference>
<evidence type="ECO:0000313" key="2">
    <source>
        <dbReference type="EMBL" id="MDG4476481.1"/>
    </source>
</evidence>
<dbReference type="SMART" id="SM00331">
    <property type="entry name" value="PP2C_SIG"/>
    <property type="match status" value="1"/>
</dbReference>
<dbReference type="Gene3D" id="3.60.40.10">
    <property type="entry name" value="PPM-type phosphatase domain"/>
    <property type="match status" value="1"/>
</dbReference>